<protein>
    <submittedName>
        <fullName evidence="4">IPT/TIG domain-containing protein</fullName>
    </submittedName>
</protein>
<evidence type="ECO:0000256" key="1">
    <source>
        <dbReference type="ARBA" id="ARBA00022729"/>
    </source>
</evidence>
<evidence type="ECO:0000313" key="5">
    <source>
        <dbReference type="Proteomes" id="UP001611450"/>
    </source>
</evidence>
<dbReference type="Proteomes" id="UP001611450">
    <property type="component" value="Unassembled WGS sequence"/>
</dbReference>
<dbReference type="InterPro" id="IPR052387">
    <property type="entry name" value="Fibrocystin"/>
</dbReference>
<dbReference type="CDD" id="cd00102">
    <property type="entry name" value="IPT"/>
    <property type="match status" value="3"/>
</dbReference>
<feature type="domain" description="IPT/TIG" evidence="3">
    <location>
        <begin position="109"/>
        <end position="189"/>
    </location>
</feature>
<feature type="compositionally biased region" description="Low complexity" evidence="2">
    <location>
        <begin position="27"/>
        <end position="41"/>
    </location>
</feature>
<reference evidence="4 5" key="1">
    <citation type="submission" date="2024-10" db="EMBL/GenBank/DDBJ databases">
        <title>The Natural Products Discovery Center: Release of the First 8490 Sequenced Strains for Exploring Actinobacteria Biosynthetic Diversity.</title>
        <authorList>
            <person name="Kalkreuter E."/>
            <person name="Kautsar S.A."/>
            <person name="Yang D."/>
            <person name="Bader C.D."/>
            <person name="Teijaro C.N."/>
            <person name="Fluegel L."/>
            <person name="Davis C.M."/>
            <person name="Simpson J.R."/>
            <person name="Lauterbach L."/>
            <person name="Steele A.D."/>
            <person name="Gui C."/>
            <person name="Meng S."/>
            <person name="Li G."/>
            <person name="Viehrig K."/>
            <person name="Ye F."/>
            <person name="Su P."/>
            <person name="Kiefer A.F."/>
            <person name="Nichols A."/>
            <person name="Cepeda A.J."/>
            <person name="Yan W."/>
            <person name="Fan B."/>
            <person name="Jiang Y."/>
            <person name="Adhikari A."/>
            <person name="Zheng C.-J."/>
            <person name="Schuster L."/>
            <person name="Cowan T.M."/>
            <person name="Smanski M.J."/>
            <person name="Chevrette M.G."/>
            <person name="De Carvalho L.P.S."/>
            <person name="Shen B."/>
        </authorList>
    </citation>
    <scope>NUCLEOTIDE SEQUENCE [LARGE SCALE GENOMIC DNA]</scope>
    <source>
        <strain evidence="4 5">NPDC019626</strain>
    </source>
</reference>
<feature type="region of interest" description="Disordered" evidence="2">
    <location>
        <begin position="1"/>
        <end position="41"/>
    </location>
</feature>
<evidence type="ECO:0000256" key="2">
    <source>
        <dbReference type="SAM" id="MobiDB-lite"/>
    </source>
</evidence>
<gene>
    <name evidence="4" type="ORF">ACH47G_30855</name>
</gene>
<feature type="domain" description="IPT/TIG" evidence="3">
    <location>
        <begin position="26"/>
        <end position="106"/>
    </location>
</feature>
<dbReference type="RefSeq" id="WP_396953556.1">
    <property type="nucleotide sequence ID" value="NZ_JBIRXV010000009.1"/>
</dbReference>
<dbReference type="Gene3D" id="2.60.40.10">
    <property type="entry name" value="Immunoglobulins"/>
    <property type="match status" value="3"/>
</dbReference>
<dbReference type="InterPro" id="IPR014756">
    <property type="entry name" value="Ig_E-set"/>
</dbReference>
<proteinExistence type="predicted"/>
<dbReference type="EMBL" id="JBIRXV010000009">
    <property type="protein sequence ID" value="MFI2324910.1"/>
    <property type="molecule type" value="Genomic_DNA"/>
</dbReference>
<dbReference type="Pfam" id="PF01833">
    <property type="entry name" value="TIG"/>
    <property type="match status" value="3"/>
</dbReference>
<feature type="domain" description="IPT/TIG" evidence="3">
    <location>
        <begin position="191"/>
        <end position="271"/>
    </location>
</feature>
<dbReference type="SUPFAM" id="SSF81296">
    <property type="entry name" value="E set domains"/>
    <property type="match status" value="3"/>
</dbReference>
<name>A0ABW7WPT4_9NOCA</name>
<dbReference type="SMART" id="SM00429">
    <property type="entry name" value="IPT"/>
    <property type="match status" value="3"/>
</dbReference>
<sequence length="271" mass="26367">MVTAGLPEGRAPPGTGNQHRQGGRAMPTVTSVSPTTGPASGGNSVVITGTGFTAQPTTVRFGTTATTFTLDSTTQITAIAPPGTGTVQVTVANADGTSNGVPYTYVVPAPVVAAIIPNFGPATGGTLVSIVGSGFTGVTSVNFGATPATFFVAISSTLIIAIAPPGTGTVPVTVTNSAGTSPGVPFRYVSVPTLVSVTPNTGPVTGGTAVTISGSGFTGATGVFFGFLPAVSFTVNSDTQITAITPVGLGPVPVTVTGPGGIATGVFFTYV</sequence>
<evidence type="ECO:0000259" key="3">
    <source>
        <dbReference type="SMART" id="SM00429"/>
    </source>
</evidence>
<dbReference type="InterPro" id="IPR013783">
    <property type="entry name" value="Ig-like_fold"/>
</dbReference>
<dbReference type="PANTHER" id="PTHR46769">
    <property type="entry name" value="POLYCYSTIC KIDNEY AND HEPATIC DISEASE 1 (AUTOSOMAL RECESSIVE)-LIKE 1"/>
    <property type="match status" value="1"/>
</dbReference>
<keyword evidence="1" id="KW-0732">Signal</keyword>
<dbReference type="InterPro" id="IPR002909">
    <property type="entry name" value="IPT_dom"/>
</dbReference>
<comment type="caution">
    <text evidence="4">The sequence shown here is derived from an EMBL/GenBank/DDBJ whole genome shotgun (WGS) entry which is preliminary data.</text>
</comment>
<keyword evidence="5" id="KW-1185">Reference proteome</keyword>
<organism evidence="4 5">
    <name type="scientific">Nocardia beijingensis</name>
    <dbReference type="NCBI Taxonomy" id="95162"/>
    <lineage>
        <taxon>Bacteria</taxon>
        <taxon>Bacillati</taxon>
        <taxon>Actinomycetota</taxon>
        <taxon>Actinomycetes</taxon>
        <taxon>Mycobacteriales</taxon>
        <taxon>Nocardiaceae</taxon>
        <taxon>Nocardia</taxon>
    </lineage>
</organism>
<evidence type="ECO:0000313" key="4">
    <source>
        <dbReference type="EMBL" id="MFI2324910.1"/>
    </source>
</evidence>
<dbReference type="PANTHER" id="PTHR46769:SF2">
    <property type="entry name" value="FIBROCYSTIN-L ISOFORM 2 PRECURSOR-RELATED"/>
    <property type="match status" value="1"/>
</dbReference>
<accession>A0ABW7WPT4</accession>